<dbReference type="Proteomes" id="UP001500279">
    <property type="component" value="Unassembled WGS sequence"/>
</dbReference>
<sequence>MARGVRWPLNGTVHLLSFVSRSWASLWLGLILGFTWPQAAQATDASPTADASRWQRLADPVFRHFPIPTALQATAMVQDDQGFLWLGTQNGLARWDGYRFRNHEADANRPGALPDSYITTMHRDARGQVWIGSSAGGLSRLAADHASFIRVPGGPNGLSHRSVFALADDGQGGLWVGGGAGLDQLAADGQQVSRHAKEAREQGLPDGAVQSLLRDRSGALWVGTRVGLFRRAAGAMRFEAVSLPCADGSPSTVSQLIEDRQGRVWIGTRPHGAYVVAPGESRASVVRDSEHGGAAGLASDSVFALIEAGDGEIWIGTDGGGIVQVNSSSGRTRRLRHLEGAPASLLDNEISMFFRDSSGTLWVGTNNGLSAYRPAQQAVLTWLGQAGRAEGISHSTVTQLLAQPDDRAWLALGNGGIDIVDPQKGRVAQLQPDATRPRDALPKGRVLVMAGAAGGAVYLGTQQGLYRAEASGQAVRRLVVPGRVDNAATWALCVDGDQLWLGGLDGLWGFRIAADGTLQPLPGARADPAQLGDGRVTQLALAEGDGLWVGTRAGLLRYDRALHEVTRLPEDAPDRIGMPGGYISAVQRDSRGRLWVGSFGGGLRVVDPAPADGSAPRVRRIGLAEGLPNNGVDALLMDAQGDAWVSTDDGLARIAGSDLSVTPLHAADGVGIPSYWVGAGGITPHGELLFGGSGGLTIVKPERLAPWGFAAPVVVTEALVGGSPVPPPGAAGDTTARLTLPVGRRDLSVEFAALDYSAPESNRYAYRLKGFDPDWTPTDPSRRLARYTNLPAGDYLLELRGSNRQGQWSEPLRWPVRVLPAWYETAWFRVALGLAALLLVAGLVQGRTLMLRRRQQVLETLVASRTAELEQRSAELHESERQLQQMAYYDGLTGLANRRLFNEDLKRLLAEAQRGQPFTLMLLDLDHFKQINDTLGHDAGDALLVAVAQRLRDAVREVDRVARLGGDEFALLLTRTTATEDVEQVCRRIIDSLDLPVEHQSQRLQASASIGLARGPHEADSAAELYKCADLALYAAKRAGRRGWRWYTPAAS</sequence>
<dbReference type="Pfam" id="PF07495">
    <property type="entry name" value="Y_Y_Y"/>
    <property type="match status" value="1"/>
</dbReference>
<dbReference type="SUPFAM" id="SSF55073">
    <property type="entry name" value="Nucleotide cyclase"/>
    <property type="match status" value="1"/>
</dbReference>
<dbReference type="InterPro" id="IPR043128">
    <property type="entry name" value="Rev_trsase/Diguanyl_cyclase"/>
</dbReference>
<dbReference type="PANTHER" id="PTHR46663:SF2">
    <property type="entry name" value="GGDEF DOMAIN-CONTAINING PROTEIN"/>
    <property type="match status" value="1"/>
</dbReference>
<evidence type="ECO:0000313" key="4">
    <source>
        <dbReference type="Proteomes" id="UP001500279"/>
    </source>
</evidence>
<proteinExistence type="predicted"/>
<accession>A0ABN1JX56</accession>
<dbReference type="PANTHER" id="PTHR46663">
    <property type="entry name" value="DIGUANYLATE CYCLASE DGCT-RELATED"/>
    <property type="match status" value="1"/>
</dbReference>
<comment type="caution">
    <text evidence="3">The sequence shown here is derived from an EMBL/GenBank/DDBJ whole genome shotgun (WGS) entry which is preliminary data.</text>
</comment>
<evidence type="ECO:0000256" key="1">
    <source>
        <dbReference type="SAM" id="Phobius"/>
    </source>
</evidence>
<feature type="transmembrane region" description="Helical" evidence="1">
    <location>
        <begin position="826"/>
        <end position="844"/>
    </location>
</feature>
<dbReference type="SUPFAM" id="SSF63829">
    <property type="entry name" value="Calcium-dependent phosphotriesterase"/>
    <property type="match status" value="3"/>
</dbReference>
<dbReference type="EMBL" id="BAAAEW010000008">
    <property type="protein sequence ID" value="GAA0748356.1"/>
    <property type="molecule type" value="Genomic_DNA"/>
</dbReference>
<dbReference type="CDD" id="cd01949">
    <property type="entry name" value="GGDEF"/>
    <property type="match status" value="1"/>
</dbReference>
<dbReference type="SMART" id="SM00267">
    <property type="entry name" value="GGDEF"/>
    <property type="match status" value="1"/>
</dbReference>
<dbReference type="Gene3D" id="2.130.10.10">
    <property type="entry name" value="YVTN repeat-like/Quinoprotein amine dehydrogenase"/>
    <property type="match status" value="2"/>
</dbReference>
<gene>
    <name evidence="3" type="ORF">GCM10009107_17730</name>
</gene>
<name>A0ABN1JX56_9BURK</name>
<dbReference type="PROSITE" id="PS50887">
    <property type="entry name" value="GGDEF"/>
    <property type="match status" value="1"/>
</dbReference>
<dbReference type="Gene3D" id="3.30.70.270">
    <property type="match status" value="1"/>
</dbReference>
<dbReference type="InterPro" id="IPR011123">
    <property type="entry name" value="Y_Y_Y"/>
</dbReference>
<feature type="domain" description="GGDEF" evidence="2">
    <location>
        <begin position="916"/>
        <end position="1049"/>
    </location>
</feature>
<dbReference type="InterPro" id="IPR011110">
    <property type="entry name" value="Reg_prop"/>
</dbReference>
<dbReference type="Pfam" id="PF00990">
    <property type="entry name" value="GGDEF"/>
    <property type="match status" value="1"/>
</dbReference>
<dbReference type="InterPro" id="IPR052163">
    <property type="entry name" value="DGC-Regulatory_Protein"/>
</dbReference>
<dbReference type="Pfam" id="PF07494">
    <property type="entry name" value="Reg_prop"/>
    <property type="match status" value="6"/>
</dbReference>
<dbReference type="InterPro" id="IPR000160">
    <property type="entry name" value="GGDEF_dom"/>
</dbReference>
<dbReference type="InterPro" id="IPR013783">
    <property type="entry name" value="Ig-like_fold"/>
</dbReference>
<dbReference type="InterPro" id="IPR015943">
    <property type="entry name" value="WD40/YVTN_repeat-like_dom_sf"/>
</dbReference>
<dbReference type="Gene3D" id="2.60.40.10">
    <property type="entry name" value="Immunoglobulins"/>
    <property type="match status" value="1"/>
</dbReference>
<keyword evidence="1" id="KW-0472">Membrane</keyword>
<dbReference type="InterPro" id="IPR029787">
    <property type="entry name" value="Nucleotide_cyclase"/>
</dbReference>
<dbReference type="NCBIfam" id="TIGR00254">
    <property type="entry name" value="GGDEF"/>
    <property type="match status" value="1"/>
</dbReference>
<reference evidence="3 4" key="1">
    <citation type="journal article" date="2019" name="Int. J. Syst. Evol. Microbiol.">
        <title>The Global Catalogue of Microorganisms (GCM) 10K type strain sequencing project: providing services to taxonomists for standard genome sequencing and annotation.</title>
        <authorList>
            <consortium name="The Broad Institute Genomics Platform"/>
            <consortium name="The Broad Institute Genome Sequencing Center for Infectious Disease"/>
            <person name="Wu L."/>
            <person name="Ma J."/>
        </authorList>
    </citation>
    <scope>NUCLEOTIDE SEQUENCE [LARGE SCALE GENOMIC DNA]</scope>
    <source>
        <strain evidence="3 4">JCM 15503</strain>
    </source>
</reference>
<evidence type="ECO:0000259" key="2">
    <source>
        <dbReference type="PROSITE" id="PS50887"/>
    </source>
</evidence>
<keyword evidence="1" id="KW-0812">Transmembrane</keyword>
<keyword evidence="1" id="KW-1133">Transmembrane helix</keyword>
<evidence type="ECO:0000313" key="3">
    <source>
        <dbReference type="EMBL" id="GAA0748356.1"/>
    </source>
</evidence>
<organism evidence="3 4">
    <name type="scientific">Ideonella azotifigens</name>
    <dbReference type="NCBI Taxonomy" id="513160"/>
    <lineage>
        <taxon>Bacteria</taxon>
        <taxon>Pseudomonadati</taxon>
        <taxon>Pseudomonadota</taxon>
        <taxon>Betaproteobacteria</taxon>
        <taxon>Burkholderiales</taxon>
        <taxon>Sphaerotilaceae</taxon>
        <taxon>Ideonella</taxon>
    </lineage>
</organism>
<keyword evidence="4" id="KW-1185">Reference proteome</keyword>
<protein>
    <submittedName>
        <fullName evidence="3">Ligand-binding sensor domain-containing diguanylate cyclase</fullName>
    </submittedName>
</protein>